<keyword evidence="4" id="KW-0010">Activator</keyword>
<comment type="caution">
    <text evidence="9">The sequence shown here is derived from an EMBL/GenBank/DDBJ whole genome shotgun (WGS) entry which is preliminary data.</text>
</comment>
<keyword evidence="7" id="KW-0812">Transmembrane</keyword>
<keyword evidence="6" id="KW-0539">Nucleus</keyword>
<dbReference type="GO" id="GO:0045893">
    <property type="term" value="P:positive regulation of DNA-templated transcription"/>
    <property type="evidence" value="ECO:0007669"/>
    <property type="project" value="TreeGrafter"/>
</dbReference>
<evidence type="ECO:0000256" key="1">
    <source>
        <dbReference type="ARBA" id="ARBA00004123"/>
    </source>
</evidence>
<comment type="subcellular location">
    <subcellularLocation>
        <location evidence="1">Nucleus</location>
    </subcellularLocation>
</comment>
<dbReference type="AlphaFoldDB" id="A0A4Z2EAJ8"/>
<dbReference type="PANTHER" id="PTHR13224:SF6">
    <property type="entry name" value="MEDIATOR OF RNA POLYMERASE II TRANSCRIPTION SUBUNIT 16"/>
    <property type="match status" value="1"/>
</dbReference>
<evidence type="ECO:0000256" key="7">
    <source>
        <dbReference type="SAM" id="Phobius"/>
    </source>
</evidence>
<evidence type="ECO:0000256" key="3">
    <source>
        <dbReference type="ARBA" id="ARBA00023015"/>
    </source>
</evidence>
<keyword evidence="7" id="KW-1133">Transmembrane helix</keyword>
<feature type="domain" description="Mediator complex subunit 16 C-terminal" evidence="8">
    <location>
        <begin position="115"/>
        <end position="150"/>
    </location>
</feature>
<gene>
    <name evidence="9" type="primary">Med16</name>
    <name evidence="9" type="ORF">EYF80_064031</name>
</gene>
<evidence type="ECO:0000259" key="8">
    <source>
        <dbReference type="Pfam" id="PF20719"/>
    </source>
</evidence>
<dbReference type="Proteomes" id="UP000314294">
    <property type="component" value="Unassembled WGS sequence"/>
</dbReference>
<evidence type="ECO:0000313" key="9">
    <source>
        <dbReference type="EMBL" id="TNN25838.1"/>
    </source>
</evidence>
<keyword evidence="10" id="KW-1185">Reference proteome</keyword>
<evidence type="ECO:0000256" key="6">
    <source>
        <dbReference type="ARBA" id="ARBA00023242"/>
    </source>
</evidence>
<dbReference type="Pfam" id="PF20719">
    <property type="entry name" value="Med16_C"/>
    <property type="match status" value="1"/>
</dbReference>
<keyword evidence="3" id="KW-0805">Transcription regulation</keyword>
<dbReference type="GO" id="GO:0016592">
    <property type="term" value="C:mediator complex"/>
    <property type="evidence" value="ECO:0007669"/>
    <property type="project" value="TreeGrafter"/>
</dbReference>
<proteinExistence type="inferred from homology"/>
<dbReference type="InterPro" id="IPR048339">
    <property type="entry name" value="Mediator_Med16_C"/>
</dbReference>
<organism evidence="9 10">
    <name type="scientific">Liparis tanakae</name>
    <name type="common">Tanaka's snailfish</name>
    <dbReference type="NCBI Taxonomy" id="230148"/>
    <lineage>
        <taxon>Eukaryota</taxon>
        <taxon>Metazoa</taxon>
        <taxon>Chordata</taxon>
        <taxon>Craniata</taxon>
        <taxon>Vertebrata</taxon>
        <taxon>Euteleostomi</taxon>
        <taxon>Actinopterygii</taxon>
        <taxon>Neopterygii</taxon>
        <taxon>Teleostei</taxon>
        <taxon>Neoteleostei</taxon>
        <taxon>Acanthomorphata</taxon>
        <taxon>Eupercaria</taxon>
        <taxon>Perciformes</taxon>
        <taxon>Cottioidei</taxon>
        <taxon>Cottales</taxon>
        <taxon>Liparidae</taxon>
        <taxon>Liparis</taxon>
    </lineage>
</organism>
<feature type="transmembrane region" description="Helical" evidence="7">
    <location>
        <begin position="6"/>
        <end position="35"/>
    </location>
</feature>
<evidence type="ECO:0000256" key="4">
    <source>
        <dbReference type="ARBA" id="ARBA00023159"/>
    </source>
</evidence>
<dbReference type="EMBL" id="SRLO01011540">
    <property type="protein sequence ID" value="TNN25838.1"/>
    <property type="molecule type" value="Genomic_DNA"/>
</dbReference>
<protein>
    <submittedName>
        <fullName evidence="9">Mediator of RNA polymerase II transcription subunit 16</fullName>
    </submittedName>
</protein>
<evidence type="ECO:0000313" key="10">
    <source>
        <dbReference type="Proteomes" id="UP000314294"/>
    </source>
</evidence>
<comment type="similarity">
    <text evidence="2">Belongs to the Mediator complex subunit 16 family.</text>
</comment>
<evidence type="ECO:0000256" key="2">
    <source>
        <dbReference type="ARBA" id="ARBA00006543"/>
    </source>
</evidence>
<dbReference type="PANTHER" id="PTHR13224">
    <property type="entry name" value="THYROID HORMONE RECEPTOR-ASSOCIATED PROTEIN-RELATED"/>
    <property type="match status" value="1"/>
</dbReference>
<evidence type="ECO:0000256" key="5">
    <source>
        <dbReference type="ARBA" id="ARBA00023163"/>
    </source>
</evidence>
<keyword evidence="5" id="KW-0804">Transcription</keyword>
<reference evidence="9 10" key="1">
    <citation type="submission" date="2019-03" db="EMBL/GenBank/DDBJ databases">
        <title>First draft genome of Liparis tanakae, snailfish: a comprehensive survey of snailfish specific genes.</title>
        <authorList>
            <person name="Kim W."/>
            <person name="Song I."/>
            <person name="Jeong J.-H."/>
            <person name="Kim D."/>
            <person name="Kim S."/>
            <person name="Ryu S."/>
            <person name="Song J.Y."/>
            <person name="Lee S.K."/>
        </authorList>
    </citation>
    <scope>NUCLEOTIDE SEQUENCE [LARGE SCALE GENOMIC DNA]</scope>
    <source>
        <tissue evidence="9">Muscle</tissue>
    </source>
</reference>
<dbReference type="InterPro" id="IPR048338">
    <property type="entry name" value="Mediator_Med16"/>
</dbReference>
<dbReference type="OrthoDB" id="10018574at2759"/>
<name>A0A4Z2EAJ8_9TELE</name>
<accession>A0A4Z2EAJ8</accession>
<keyword evidence="7" id="KW-0472">Membrane</keyword>
<sequence length="157" mass="17388">MLLIHSITLLITLLIASFVHTITLLIHTITLLIPLRSLIVFVSAREDGPPQDPDETLIDECCLLPSQLLVPSMDWLPVNDGVVVRLQGKHPLRLQFGKASSLPGAGATAALEVFTRCGCVTMLRSPNKTNAMKQWEQRWIKNCLCGGLWRRIPPTLS</sequence>